<name>A0A0E9VGV1_ANGAN</name>
<dbReference type="EMBL" id="GBXM01032139">
    <property type="protein sequence ID" value="JAH76438.1"/>
    <property type="molecule type" value="Transcribed_RNA"/>
</dbReference>
<reference evidence="1" key="2">
    <citation type="journal article" date="2015" name="Fish Shellfish Immunol.">
        <title>Early steps in the European eel (Anguilla anguilla)-Vibrio vulnificus interaction in the gills: Role of the RtxA13 toxin.</title>
        <authorList>
            <person name="Callol A."/>
            <person name="Pajuelo D."/>
            <person name="Ebbesson L."/>
            <person name="Teles M."/>
            <person name="MacKenzie S."/>
            <person name="Amaro C."/>
        </authorList>
    </citation>
    <scope>NUCLEOTIDE SEQUENCE</scope>
</reference>
<organism evidence="1">
    <name type="scientific">Anguilla anguilla</name>
    <name type="common">European freshwater eel</name>
    <name type="synonym">Muraena anguilla</name>
    <dbReference type="NCBI Taxonomy" id="7936"/>
    <lineage>
        <taxon>Eukaryota</taxon>
        <taxon>Metazoa</taxon>
        <taxon>Chordata</taxon>
        <taxon>Craniata</taxon>
        <taxon>Vertebrata</taxon>
        <taxon>Euteleostomi</taxon>
        <taxon>Actinopterygii</taxon>
        <taxon>Neopterygii</taxon>
        <taxon>Teleostei</taxon>
        <taxon>Anguilliformes</taxon>
        <taxon>Anguillidae</taxon>
        <taxon>Anguilla</taxon>
    </lineage>
</organism>
<accession>A0A0E9VGV1</accession>
<reference evidence="1" key="1">
    <citation type="submission" date="2014-11" db="EMBL/GenBank/DDBJ databases">
        <authorList>
            <person name="Amaro Gonzalez C."/>
        </authorList>
    </citation>
    <scope>NUCLEOTIDE SEQUENCE</scope>
</reference>
<evidence type="ECO:0000313" key="1">
    <source>
        <dbReference type="EMBL" id="JAH76438.1"/>
    </source>
</evidence>
<protein>
    <submittedName>
        <fullName evidence="1">Uncharacterized protein</fullName>
    </submittedName>
</protein>
<sequence length="15" mass="1743">MYQDLYNADATKPNV</sequence>
<proteinExistence type="predicted"/>